<dbReference type="Pfam" id="PF06722">
    <property type="entry name" value="EryCIII-like_C"/>
    <property type="match status" value="1"/>
</dbReference>
<protein>
    <submittedName>
        <fullName evidence="4">UDP-glucosyltransferase YjiC</fullName>
    </submittedName>
</protein>
<evidence type="ECO:0000256" key="1">
    <source>
        <dbReference type="ARBA" id="ARBA00009995"/>
    </source>
</evidence>
<dbReference type="InterPro" id="IPR010610">
    <property type="entry name" value="EryCIII-like_C"/>
</dbReference>
<proteinExistence type="inferred from homology"/>
<dbReference type="PANTHER" id="PTHR48050:SF13">
    <property type="entry name" value="STEROL 3-BETA-GLUCOSYLTRANSFERASE UGT80A2"/>
    <property type="match status" value="1"/>
</dbReference>
<dbReference type="SUPFAM" id="SSF53756">
    <property type="entry name" value="UDP-Glycosyltransferase/glycogen phosphorylase"/>
    <property type="match status" value="1"/>
</dbReference>
<dbReference type="InterPro" id="IPR002213">
    <property type="entry name" value="UDP_glucos_trans"/>
</dbReference>
<reference evidence="5" key="1">
    <citation type="journal article" date="2019" name="Int. J. Syst. Evol. Microbiol.">
        <title>The Global Catalogue of Microorganisms (GCM) 10K type strain sequencing project: providing services to taxonomists for standard genome sequencing and annotation.</title>
        <authorList>
            <consortium name="The Broad Institute Genomics Platform"/>
            <consortium name="The Broad Institute Genome Sequencing Center for Infectious Disease"/>
            <person name="Wu L."/>
            <person name="Ma J."/>
        </authorList>
    </citation>
    <scope>NUCLEOTIDE SEQUENCE [LARGE SCALE GENOMIC DNA]</scope>
    <source>
        <strain evidence="5">CGMCC 4.7680</strain>
    </source>
</reference>
<comment type="caution">
    <text evidence="4">The sequence shown here is derived from an EMBL/GenBank/DDBJ whole genome shotgun (WGS) entry which is preliminary data.</text>
</comment>
<dbReference type="PANTHER" id="PTHR48050">
    <property type="entry name" value="STEROL 3-BETA-GLUCOSYLTRANSFERASE"/>
    <property type="match status" value="1"/>
</dbReference>
<accession>A0ABQ3KRC7</accession>
<keyword evidence="2" id="KW-0808">Transferase</keyword>
<keyword evidence="5" id="KW-1185">Reference proteome</keyword>
<comment type="similarity">
    <text evidence="1">Belongs to the UDP-glycosyltransferase family.</text>
</comment>
<gene>
    <name evidence="4" type="primary">yjiC</name>
    <name evidence="4" type="ORF">GCM10017567_83200</name>
</gene>
<evidence type="ECO:0000259" key="3">
    <source>
        <dbReference type="Pfam" id="PF06722"/>
    </source>
</evidence>
<dbReference type="RefSeq" id="WP_191316817.1">
    <property type="nucleotide sequence ID" value="NZ_BNAW01000070.1"/>
</dbReference>
<feature type="domain" description="Erythromycin biosynthesis protein CIII-like C-terminal" evidence="3">
    <location>
        <begin position="293"/>
        <end position="399"/>
    </location>
</feature>
<dbReference type="NCBIfam" id="TIGR01426">
    <property type="entry name" value="MGT"/>
    <property type="match status" value="1"/>
</dbReference>
<dbReference type="Gene3D" id="3.40.50.2000">
    <property type="entry name" value="Glycogen Phosphorylase B"/>
    <property type="match status" value="2"/>
</dbReference>
<evidence type="ECO:0000313" key="4">
    <source>
        <dbReference type="EMBL" id="GHG47888.1"/>
    </source>
</evidence>
<organism evidence="4 5">
    <name type="scientific">Amycolatopsis bullii</name>
    <dbReference type="NCBI Taxonomy" id="941987"/>
    <lineage>
        <taxon>Bacteria</taxon>
        <taxon>Bacillati</taxon>
        <taxon>Actinomycetota</taxon>
        <taxon>Actinomycetes</taxon>
        <taxon>Pseudonocardiales</taxon>
        <taxon>Pseudonocardiaceae</taxon>
        <taxon>Amycolatopsis</taxon>
    </lineage>
</organism>
<dbReference type="InterPro" id="IPR050426">
    <property type="entry name" value="Glycosyltransferase_28"/>
</dbReference>
<dbReference type="EMBL" id="BNAW01000070">
    <property type="protein sequence ID" value="GHG47888.1"/>
    <property type="molecule type" value="Genomic_DNA"/>
</dbReference>
<evidence type="ECO:0000313" key="5">
    <source>
        <dbReference type="Proteomes" id="UP000649955"/>
    </source>
</evidence>
<evidence type="ECO:0000256" key="2">
    <source>
        <dbReference type="ARBA" id="ARBA00022679"/>
    </source>
</evidence>
<dbReference type="InterPro" id="IPR006326">
    <property type="entry name" value="UDPGT_MGT-like"/>
</dbReference>
<sequence length="422" mass="44798">MSTPPASEFPHAPSLLRRGEPGRARHVAVFNFPRFGHIRPTLPVVRELLRRGHRVTYFAAESYVDAVAASGADVVPYPSSFPDAVEPVHTPEELSGLLVDFLREGLAALPAARKHLGHQLPDLVLEDALSTATSALIARDAGCPVVRTFAGFGGNDEVSLDGGEPAPENPLLPETAIIERAAEDLFTSLVPYGLDEAGFEYAQRGSAVSANLVFIPKALQPYADRFDDTFAFVGPEPGPDTGALRPAPDRDRTVLVSLGTSATANPQFFRGCADAFAGSGWQVVLATAGHLGAADVERLPAGVETHDWVDHDEVFPRMRAVVCSAGAGTVLDALRHGVPVVMVPQQPDAVTFARHLQKLGLGKTLNPEEATGATIRSAVEAVTADPAIGRNVARMRTEIREAGGSVRAADVLESLWPRTTTP</sequence>
<name>A0ABQ3KRC7_9PSEU</name>
<dbReference type="CDD" id="cd03784">
    <property type="entry name" value="GT1_Gtf-like"/>
    <property type="match status" value="1"/>
</dbReference>
<dbReference type="Proteomes" id="UP000649955">
    <property type="component" value="Unassembled WGS sequence"/>
</dbReference>